<keyword evidence="2" id="KW-0614">Plasmid</keyword>
<dbReference type="InterPro" id="IPR036388">
    <property type="entry name" value="WH-like_DNA-bd_sf"/>
</dbReference>
<protein>
    <submittedName>
        <fullName evidence="2">LuxR C-terminal-related transcriptional regulator</fullName>
    </submittedName>
</protein>
<dbReference type="EMBL" id="CP159256">
    <property type="protein sequence ID" value="XCG52281.1"/>
    <property type="molecule type" value="Genomic_DNA"/>
</dbReference>
<gene>
    <name evidence="2" type="ORF">ABVK50_32900</name>
</gene>
<dbReference type="SUPFAM" id="SSF46894">
    <property type="entry name" value="C-terminal effector domain of the bipartite response regulators"/>
    <property type="match status" value="1"/>
</dbReference>
<organism evidence="2">
    <name type="scientific">Mesorhizobium sp. WSM2240</name>
    <dbReference type="NCBI Taxonomy" id="3228851"/>
    <lineage>
        <taxon>Bacteria</taxon>
        <taxon>Pseudomonadati</taxon>
        <taxon>Pseudomonadota</taxon>
        <taxon>Alphaproteobacteria</taxon>
        <taxon>Hyphomicrobiales</taxon>
        <taxon>Phyllobacteriaceae</taxon>
        <taxon>Mesorhizobium</taxon>
    </lineage>
</organism>
<dbReference type="GO" id="GO:0006355">
    <property type="term" value="P:regulation of DNA-templated transcription"/>
    <property type="evidence" value="ECO:0007669"/>
    <property type="project" value="InterPro"/>
</dbReference>
<name>A0AAU8CZN1_9HYPH</name>
<dbReference type="RefSeq" id="WP_353646489.1">
    <property type="nucleotide sequence ID" value="NZ_CP159256.1"/>
</dbReference>
<dbReference type="GO" id="GO:0003677">
    <property type="term" value="F:DNA binding"/>
    <property type="evidence" value="ECO:0007669"/>
    <property type="project" value="InterPro"/>
</dbReference>
<dbReference type="InterPro" id="IPR000792">
    <property type="entry name" value="Tscrpt_reg_LuxR_C"/>
</dbReference>
<evidence type="ECO:0000259" key="1">
    <source>
        <dbReference type="SMART" id="SM00421"/>
    </source>
</evidence>
<accession>A0AAU8CZN1</accession>
<sequence length="276" mass="30255">MGVVAEQMYRRDKLVKTEFYNDFLKKVGGESAVGVTIVREEGRSFLLSTLTSSTDPEANRPAAEVLTKLAPHLRRAFRHFRGTTGAKSISDIGATLFDAVNIGMAVIGDRGLVKSVSTEAMRVVDAGKCARINMLGKLKFCTEEADDILTQMLDRSYEGPRSVSCVVDTVKLTFIQVMKDRLSFYFEGPTIVVLMERGAGRQNGGFDIVHFSNVHKLTAAETRAFAGIMAGKNVDEIAREADLSRETIRSQLKGLYAKTGTGGQIDLLRMVGKIIH</sequence>
<dbReference type="SMART" id="SM00421">
    <property type="entry name" value="HTH_LUXR"/>
    <property type="match status" value="1"/>
</dbReference>
<dbReference type="Gene3D" id="1.10.10.10">
    <property type="entry name" value="Winged helix-like DNA-binding domain superfamily/Winged helix DNA-binding domain"/>
    <property type="match status" value="1"/>
</dbReference>
<reference evidence="2" key="1">
    <citation type="submission" date="2024-06" db="EMBL/GenBank/DDBJ databases">
        <title>Mesorhizobium karijinii sp. nov., a symbiont of the iconic Swainsona formosa from arid Australia.</title>
        <authorList>
            <person name="Hill Y.J."/>
            <person name="Watkin E.L.J."/>
            <person name="O'Hara G.W."/>
            <person name="Terpolilli J."/>
            <person name="Tye M.L."/>
            <person name="Kohlmeier M.G."/>
        </authorList>
    </citation>
    <scope>NUCLEOTIDE SEQUENCE</scope>
    <source>
        <strain evidence="2">WSM2240</strain>
        <plasmid evidence="2">pMk2240A</plasmid>
    </source>
</reference>
<dbReference type="InterPro" id="IPR016032">
    <property type="entry name" value="Sig_transdc_resp-reg_C-effctor"/>
</dbReference>
<proteinExistence type="predicted"/>
<geneLocation type="plasmid" evidence="2">
    <name>pMk2240A</name>
</geneLocation>
<dbReference type="AlphaFoldDB" id="A0AAU8CZN1"/>
<feature type="domain" description="HTH luxR-type" evidence="1">
    <location>
        <begin position="214"/>
        <end position="271"/>
    </location>
</feature>
<evidence type="ECO:0000313" key="2">
    <source>
        <dbReference type="EMBL" id="XCG52281.1"/>
    </source>
</evidence>